<evidence type="ECO:0000256" key="1">
    <source>
        <dbReference type="SAM" id="MobiDB-lite"/>
    </source>
</evidence>
<accession>A0A011MF36</accession>
<proteinExistence type="predicted"/>
<reference evidence="2" key="1">
    <citation type="submission" date="2014-02" db="EMBL/GenBank/DDBJ databases">
        <title>Expanding our view of genomic diversity in Candidatus Accumulibacter clades.</title>
        <authorList>
            <person name="Skennerton C.T."/>
            <person name="Barr J.J."/>
            <person name="Slater F.R."/>
            <person name="Bond P.L."/>
            <person name="Tyson G.W."/>
        </authorList>
    </citation>
    <scope>NUCLEOTIDE SEQUENCE [LARGE SCALE GENOMIC DNA]</scope>
</reference>
<evidence type="ECO:0000313" key="3">
    <source>
        <dbReference type="Proteomes" id="UP000020218"/>
    </source>
</evidence>
<evidence type="ECO:0008006" key="4">
    <source>
        <dbReference type="Google" id="ProtNLM"/>
    </source>
</evidence>
<organism evidence="2 3">
    <name type="scientific">Candidatus Accumulibacter adjunctus</name>
    <dbReference type="NCBI Taxonomy" id="1454001"/>
    <lineage>
        <taxon>Bacteria</taxon>
        <taxon>Pseudomonadati</taxon>
        <taxon>Pseudomonadota</taxon>
        <taxon>Betaproteobacteria</taxon>
        <taxon>Candidatus Accumulibacter</taxon>
    </lineage>
</organism>
<protein>
    <recommendedName>
        <fullName evidence="4">DUF1289 domain-containing protein</fullName>
    </recommendedName>
</protein>
<name>A0A011MF36_9PROT</name>
<keyword evidence="3" id="KW-1185">Reference proteome</keyword>
<feature type="region of interest" description="Disordered" evidence="1">
    <location>
        <begin position="45"/>
        <end position="64"/>
    </location>
</feature>
<dbReference type="PATRIC" id="fig|1454001.3.peg.1209"/>
<evidence type="ECO:0000313" key="2">
    <source>
        <dbReference type="EMBL" id="EXI68403.1"/>
    </source>
</evidence>
<dbReference type="AlphaFoldDB" id="A0A011MF36"/>
<dbReference type="STRING" id="1454001.AW08_01185"/>
<sequence length="64" mass="6721">MGEAADDYLCVGICMPDPDSGYCLGCGRPPLPVSSVSQGIVVLEERRSGRVPDEVPDSDGPAKR</sequence>
<comment type="caution">
    <text evidence="2">The sequence shown here is derived from an EMBL/GenBank/DDBJ whole genome shotgun (WGS) entry which is preliminary data.</text>
</comment>
<gene>
    <name evidence="2" type="ORF">AW08_01185</name>
</gene>
<dbReference type="Proteomes" id="UP000020218">
    <property type="component" value="Unassembled WGS sequence"/>
</dbReference>
<dbReference type="EMBL" id="JFAX01000005">
    <property type="protein sequence ID" value="EXI68403.1"/>
    <property type="molecule type" value="Genomic_DNA"/>
</dbReference>